<evidence type="ECO:0000313" key="2">
    <source>
        <dbReference type="Proteomes" id="UP000563050"/>
    </source>
</evidence>
<dbReference type="PROSITE" id="PS51257">
    <property type="entry name" value="PROKAR_LIPOPROTEIN"/>
    <property type="match status" value="1"/>
</dbReference>
<organism evidence="1 2">
    <name type="scientific">Halomonas fontilapidosi</name>
    <dbReference type="NCBI Taxonomy" id="616675"/>
    <lineage>
        <taxon>Bacteria</taxon>
        <taxon>Pseudomonadati</taxon>
        <taxon>Pseudomonadota</taxon>
        <taxon>Gammaproteobacteria</taxon>
        <taxon>Oceanospirillales</taxon>
        <taxon>Halomonadaceae</taxon>
        <taxon>Halomonas</taxon>
    </lineage>
</organism>
<reference evidence="1 2" key="1">
    <citation type="submission" date="2020-08" db="EMBL/GenBank/DDBJ databases">
        <title>Genomic Encyclopedia of Type Strains, Phase III (KMG-III): the genomes of soil and plant-associated and newly described type strains.</title>
        <authorList>
            <person name="Whitman W."/>
        </authorList>
    </citation>
    <scope>NUCLEOTIDE SEQUENCE [LARGE SCALE GENOMIC DNA]</scope>
    <source>
        <strain evidence="1 2">CECT 7341</strain>
    </source>
</reference>
<protein>
    <recommendedName>
        <fullName evidence="3">Lipoprotein</fullName>
    </recommendedName>
</protein>
<evidence type="ECO:0008006" key="3">
    <source>
        <dbReference type="Google" id="ProtNLM"/>
    </source>
</evidence>
<dbReference type="Proteomes" id="UP000563050">
    <property type="component" value="Unassembled WGS sequence"/>
</dbReference>
<accession>A0A7W5DMR5</accession>
<name>A0A7W5DMR5_9GAMM</name>
<proteinExistence type="predicted"/>
<sequence length="383" mass="43570">MIKKLTLYISTGLLISGCFSYEEAKITDNGNLLFYNTPVTASHQDKKYITYMTNQGEIILATVKNREVAQKTVIHSYGEDINWDKGKADDHAAPSIILDKARERLIIATSYHGTPMYVYEYDLKSGETNKIKVMAGRYTYPRLLSHKGNIYLISRLQPEGILAGHLVLRQAADDFKNESIVIPSTDGEVVYAGTPAVSNDGFIIAYSMHSYEENRLIGFELVEYSLEEDAISNTCDLSYLIGEDSHSNRPTGLGYDGQSIMVATAYTEKQQTHRTEKFDNFQRKNEIIVAKGENCRDFEVVEKREVAMPYYHTSITVNDKLEYLYFDESEYYSNSGISGCFESEKMMYPNFTDEGIVYASMNHQYSIRDFDNSIIYCARKSDS</sequence>
<dbReference type="RefSeq" id="WP_183315259.1">
    <property type="nucleotide sequence ID" value="NZ_JACHXQ010000017.1"/>
</dbReference>
<dbReference type="EMBL" id="JACHXQ010000017">
    <property type="protein sequence ID" value="MBB3185774.1"/>
    <property type="molecule type" value="Genomic_DNA"/>
</dbReference>
<gene>
    <name evidence="1" type="ORF">FHR95_003367</name>
</gene>
<keyword evidence="2" id="KW-1185">Reference proteome</keyword>
<dbReference type="SUPFAM" id="SSF82171">
    <property type="entry name" value="DPP6 N-terminal domain-like"/>
    <property type="match status" value="1"/>
</dbReference>
<comment type="caution">
    <text evidence="1">The sequence shown here is derived from an EMBL/GenBank/DDBJ whole genome shotgun (WGS) entry which is preliminary data.</text>
</comment>
<evidence type="ECO:0000313" key="1">
    <source>
        <dbReference type="EMBL" id="MBB3185774.1"/>
    </source>
</evidence>
<dbReference type="AlphaFoldDB" id="A0A7W5DMR5"/>